<dbReference type="Proteomes" id="UP001626550">
    <property type="component" value="Unassembled WGS sequence"/>
</dbReference>
<evidence type="ECO:0000313" key="1">
    <source>
        <dbReference type="EMBL" id="KAL3316655.1"/>
    </source>
</evidence>
<evidence type="ECO:0000313" key="2">
    <source>
        <dbReference type="Proteomes" id="UP001626550"/>
    </source>
</evidence>
<dbReference type="AlphaFoldDB" id="A0ABD2QAV6"/>
<comment type="caution">
    <text evidence="1">The sequence shown here is derived from an EMBL/GenBank/DDBJ whole genome shotgun (WGS) entry which is preliminary data.</text>
</comment>
<proteinExistence type="predicted"/>
<organism evidence="1 2">
    <name type="scientific">Cichlidogyrus casuarinus</name>
    <dbReference type="NCBI Taxonomy" id="1844966"/>
    <lineage>
        <taxon>Eukaryota</taxon>
        <taxon>Metazoa</taxon>
        <taxon>Spiralia</taxon>
        <taxon>Lophotrochozoa</taxon>
        <taxon>Platyhelminthes</taxon>
        <taxon>Monogenea</taxon>
        <taxon>Monopisthocotylea</taxon>
        <taxon>Dactylogyridea</taxon>
        <taxon>Ancyrocephalidae</taxon>
        <taxon>Cichlidogyrus</taxon>
    </lineage>
</organism>
<protein>
    <recommendedName>
        <fullName evidence="3">BED-type domain-containing protein</fullName>
    </recommendedName>
</protein>
<gene>
    <name evidence="1" type="ORF">Ciccas_004703</name>
</gene>
<name>A0ABD2QAV6_9PLAT</name>
<accession>A0ABD2QAV6</accession>
<evidence type="ECO:0008006" key="3">
    <source>
        <dbReference type="Google" id="ProtNLM"/>
    </source>
</evidence>
<reference evidence="1 2" key="1">
    <citation type="submission" date="2024-11" db="EMBL/GenBank/DDBJ databases">
        <title>Adaptive evolution of stress response genes in parasites aligns with host niche diversity.</title>
        <authorList>
            <person name="Hahn C."/>
            <person name="Resl P."/>
        </authorList>
    </citation>
    <scope>NUCLEOTIDE SEQUENCE [LARGE SCALE GENOMIC DNA]</scope>
    <source>
        <strain evidence="1">EGGRZ-B1_66</strain>
        <tissue evidence="1">Body</tissue>
    </source>
</reference>
<dbReference type="EMBL" id="JBJKFK010000504">
    <property type="protein sequence ID" value="KAL3316655.1"/>
    <property type="molecule type" value="Genomic_DNA"/>
</dbReference>
<dbReference type="SMART" id="SM00614">
    <property type="entry name" value="ZnF_BED"/>
    <property type="match status" value="2"/>
</dbReference>
<keyword evidence="2" id="KW-1185">Reference proteome</keyword>
<sequence length="643" mass="73363">MDASTPRSFRLTSKVWNYFTYEESTDTSVCCCTLDSNSTIQCKARLKGRRNNNLKSHLKNKHPLDYATLYNSIQATLENSEPITIDSDSFKEDEVDDDSPLWNYFTYSTESDESSCRILDNGVMCQFKVSGKLTSKLYSHLDKFHPVEYFDVKGSPLEDDSQFTQSMDESLNYINKLAVPKMTNGRPCTSAVWSYFVYDKTNDKCQCLVVVDKDSNETCSRYVSGKNPGNLKSHLRSVHTREYLVVMQADKLSKGDISSAESFQNELSMLDESGSFEQQDKRRSVAGVKASTSSLWNYFKYDPYMNECSCEIFEAGQQCDFKSPGKLHRMMIAHLKSVHFNAYVDVRIAQKRNSQKFLFKNEEDGDLEDNEKYIELIQSVAGKKLLPPPPATEFLTADELTRYNRGRPRNTNVCQYFVFNAELNSSFCLLKNPATNQPCPVEIIGRLSIRLLRHLKTMHPMEYVNATNSSLNVALTQGISSTAELSHFVIGMEEFISQVISKFFYFHEVVNLSVCIVDDGTGLCNAQLIGNNPTMLFSHIHNAHPVLYANLNETRLNPVPSYDNHNHGNDHNLYELCHRKIHPITKPFKYCAPIKRAICWLNDPAKDAHCCVRLDPDRYAHNFSLTRPFLSSSAYAMCEIRPF</sequence>